<dbReference type="InterPro" id="IPR000210">
    <property type="entry name" value="BTB/POZ_dom"/>
</dbReference>
<dbReference type="PANTHER" id="PTHR22744">
    <property type="entry name" value="HELIX LOOP HELIX PROTEIN 21-RELATED"/>
    <property type="match status" value="1"/>
</dbReference>
<feature type="domain" description="BTB" evidence="1">
    <location>
        <begin position="5"/>
        <end position="102"/>
    </location>
</feature>
<dbReference type="SUPFAM" id="SSF54695">
    <property type="entry name" value="POZ domain"/>
    <property type="match status" value="1"/>
</dbReference>
<evidence type="ECO:0000313" key="3">
    <source>
        <dbReference type="Proteomes" id="UP000276776"/>
    </source>
</evidence>
<reference evidence="2 3" key="2">
    <citation type="submission" date="2018-11" db="EMBL/GenBank/DDBJ databases">
        <authorList>
            <consortium name="Pathogen Informatics"/>
        </authorList>
    </citation>
    <scope>NUCLEOTIDE SEQUENCE [LARGE SCALE GENOMIC DNA]</scope>
</reference>
<evidence type="ECO:0000313" key="4">
    <source>
        <dbReference type="WBParaSite" id="TCLT_0000880401-mRNA-1"/>
    </source>
</evidence>
<dbReference type="SMART" id="SM00225">
    <property type="entry name" value="BTB"/>
    <property type="match status" value="1"/>
</dbReference>
<dbReference type="Gene3D" id="3.30.710.10">
    <property type="entry name" value="Potassium Channel Kv1.1, Chain A"/>
    <property type="match status" value="1"/>
</dbReference>
<dbReference type="WBParaSite" id="TCLT_0000880401-mRNA-1">
    <property type="protein sequence ID" value="TCLT_0000880401-mRNA-1"/>
    <property type="gene ID" value="TCLT_0000880401"/>
</dbReference>
<organism evidence="4">
    <name type="scientific">Thelazia callipaeda</name>
    <name type="common">Oriental eyeworm</name>
    <name type="synonym">Parasitic nematode</name>
    <dbReference type="NCBI Taxonomy" id="103827"/>
    <lineage>
        <taxon>Eukaryota</taxon>
        <taxon>Metazoa</taxon>
        <taxon>Ecdysozoa</taxon>
        <taxon>Nematoda</taxon>
        <taxon>Chromadorea</taxon>
        <taxon>Rhabditida</taxon>
        <taxon>Spirurina</taxon>
        <taxon>Spiruromorpha</taxon>
        <taxon>Thelazioidea</taxon>
        <taxon>Thelaziidae</taxon>
        <taxon>Thelazia</taxon>
    </lineage>
</organism>
<dbReference type="Pfam" id="PF00651">
    <property type="entry name" value="BTB"/>
    <property type="match status" value="1"/>
</dbReference>
<accession>A0A0N5D6X9</accession>
<dbReference type="OMA" id="ARCEQFV"/>
<protein>
    <submittedName>
        <fullName evidence="4">BTB domain-containing protein</fullName>
    </submittedName>
</protein>
<reference evidence="4" key="1">
    <citation type="submission" date="2017-02" db="UniProtKB">
        <authorList>
            <consortium name="WormBaseParasite"/>
        </authorList>
    </citation>
    <scope>IDENTIFICATION</scope>
</reference>
<name>A0A0N5D6X9_THECL</name>
<proteinExistence type="predicted"/>
<dbReference type="AlphaFoldDB" id="A0A0N5D6X9"/>
<gene>
    <name evidence="2" type="ORF">TCLT_LOCUS8793</name>
</gene>
<dbReference type="Proteomes" id="UP000276776">
    <property type="component" value="Unassembled WGS sequence"/>
</dbReference>
<evidence type="ECO:0000259" key="1">
    <source>
        <dbReference type="SMART" id="SM00225"/>
    </source>
</evidence>
<evidence type="ECO:0000313" key="2">
    <source>
        <dbReference type="EMBL" id="VDN06376.1"/>
    </source>
</evidence>
<keyword evidence="3" id="KW-1185">Reference proteome</keyword>
<dbReference type="EMBL" id="UYYF01004684">
    <property type="protein sequence ID" value="VDN06376.1"/>
    <property type="molecule type" value="Genomic_DNA"/>
</dbReference>
<dbReference type="OrthoDB" id="5813706at2759"/>
<dbReference type="PANTHER" id="PTHR22744:SF14">
    <property type="entry name" value="BTB DOMAIN-CONTAINING PROTEIN-RELATED"/>
    <property type="match status" value="1"/>
</dbReference>
<dbReference type="InterPro" id="IPR011333">
    <property type="entry name" value="SKP1/BTB/POZ_sf"/>
</dbReference>
<sequence>MSASSFVSYSFLGHTFYVNPGWLAELSSFFATMFFLNNAGEDIILSDEVKYENFLELLRVLCYCPTRKPITVTNVITVLKMAHYFGFKALVEECEKVITEKVINLDKIKLFQITCAMAEHDRYSPTTTLLIDKLSKMKQNELASLHFSKVMSHSYSEFDFSHQMRVACSDSTSFAI</sequence>